<comment type="caution">
    <text evidence="2">The sequence shown here is derived from an EMBL/GenBank/DDBJ whole genome shotgun (WGS) entry which is preliminary data.</text>
</comment>
<evidence type="ECO:0000313" key="2">
    <source>
        <dbReference type="EMBL" id="CAG7628701.1"/>
    </source>
</evidence>
<dbReference type="EMBL" id="CAJVAX010000012">
    <property type="protein sequence ID" value="CAG7628701.1"/>
    <property type="molecule type" value="Genomic_DNA"/>
</dbReference>
<reference evidence="2" key="1">
    <citation type="submission" date="2021-06" db="EMBL/GenBank/DDBJ databases">
        <authorList>
            <person name="Arsene-Ploetze F."/>
        </authorList>
    </citation>
    <scope>NUCLEOTIDE SEQUENCE</scope>
    <source>
        <strain evidence="2">SBRY1</strain>
    </source>
</reference>
<accession>A0A9W4EDS8</accession>
<feature type="compositionally biased region" description="Basic and acidic residues" evidence="1">
    <location>
        <begin position="158"/>
        <end position="171"/>
    </location>
</feature>
<name>A0A9W4EDS8_9ACTN</name>
<evidence type="ECO:0000313" key="3">
    <source>
        <dbReference type="Proteomes" id="UP001153328"/>
    </source>
</evidence>
<proteinExistence type="predicted"/>
<evidence type="ECO:0000256" key="1">
    <source>
        <dbReference type="SAM" id="MobiDB-lite"/>
    </source>
</evidence>
<feature type="compositionally biased region" description="Basic and acidic residues" evidence="1">
    <location>
        <begin position="88"/>
        <end position="101"/>
    </location>
</feature>
<keyword evidence="3" id="KW-1185">Reference proteome</keyword>
<gene>
    <name evidence="2" type="ORF">SBRY_20498</name>
</gene>
<feature type="region of interest" description="Disordered" evidence="1">
    <location>
        <begin position="1"/>
        <end position="209"/>
    </location>
</feature>
<feature type="compositionally biased region" description="Basic and acidic residues" evidence="1">
    <location>
        <begin position="128"/>
        <end position="138"/>
    </location>
</feature>
<dbReference type="Proteomes" id="UP001153328">
    <property type="component" value="Unassembled WGS sequence"/>
</dbReference>
<feature type="compositionally biased region" description="Gly residues" evidence="1">
    <location>
        <begin position="70"/>
        <end position="79"/>
    </location>
</feature>
<feature type="compositionally biased region" description="Basic and acidic residues" evidence="1">
    <location>
        <begin position="34"/>
        <end position="59"/>
    </location>
</feature>
<protein>
    <submittedName>
        <fullName evidence="2">Uncharacterized protein</fullName>
    </submittedName>
</protein>
<dbReference type="AlphaFoldDB" id="A0A9W4EDS8"/>
<organism evidence="2 3">
    <name type="scientific">Actinacidiphila bryophytorum</name>
    <dbReference type="NCBI Taxonomy" id="1436133"/>
    <lineage>
        <taxon>Bacteria</taxon>
        <taxon>Bacillati</taxon>
        <taxon>Actinomycetota</taxon>
        <taxon>Actinomycetes</taxon>
        <taxon>Kitasatosporales</taxon>
        <taxon>Streptomycetaceae</taxon>
        <taxon>Actinacidiphila</taxon>
    </lineage>
</organism>
<feature type="compositionally biased region" description="Low complexity" evidence="1">
    <location>
        <begin position="107"/>
        <end position="118"/>
    </location>
</feature>
<sequence>MSGRVDPAPPRSTYGVRAPHGPPPRLVAPKSLTRRSDHDDADTSGHAGRCDGRGDRTDEAAGAGRRGRGGHPAAGGGLAAGLRAGRPIRPDRLTGHRDRQPARRPRLLAALRPAGLGLPRPPGTPHPPRPDLVDDPGGHGRRALPGPGLRRGRHGRHEGRTDPDPPHRRGNPDPPAAPHNGRLTRGRGVPCRLPEGVVTAHSHRRTGPP</sequence>